<gene>
    <name evidence="3" type="ORF">Y88_0646</name>
</gene>
<name>F1ZA03_9SPHN</name>
<dbReference type="PROSITE" id="PS00018">
    <property type="entry name" value="EF_HAND_1"/>
    <property type="match status" value="2"/>
</dbReference>
<evidence type="ECO:0000313" key="3">
    <source>
        <dbReference type="EMBL" id="EGD58589.1"/>
    </source>
</evidence>
<evidence type="ECO:0000259" key="2">
    <source>
        <dbReference type="PROSITE" id="PS50222"/>
    </source>
</evidence>
<feature type="region of interest" description="Disordered" evidence="1">
    <location>
        <begin position="51"/>
        <end position="77"/>
    </location>
</feature>
<accession>F1ZA03</accession>
<organism evidence="3 4">
    <name type="scientific">Novosphingobium nitrogenifigens DSM 19370</name>
    <dbReference type="NCBI Taxonomy" id="983920"/>
    <lineage>
        <taxon>Bacteria</taxon>
        <taxon>Pseudomonadati</taxon>
        <taxon>Pseudomonadota</taxon>
        <taxon>Alphaproteobacteria</taxon>
        <taxon>Sphingomonadales</taxon>
        <taxon>Sphingomonadaceae</taxon>
        <taxon>Novosphingobium</taxon>
    </lineage>
</organism>
<dbReference type="Gene3D" id="1.10.238.10">
    <property type="entry name" value="EF-hand"/>
    <property type="match status" value="1"/>
</dbReference>
<dbReference type="EMBL" id="AEWJ01000041">
    <property type="protein sequence ID" value="EGD58589.1"/>
    <property type="molecule type" value="Genomic_DNA"/>
</dbReference>
<dbReference type="InterPro" id="IPR018247">
    <property type="entry name" value="EF_Hand_1_Ca_BS"/>
</dbReference>
<reference evidence="3 4" key="1">
    <citation type="journal article" date="2012" name="J. Bacteriol.">
        <title>Draft Genome Sequence of Novosphingobium nitrogenifigens Y88T.</title>
        <authorList>
            <person name="Strabala T.J."/>
            <person name="Macdonald L."/>
            <person name="Liu V."/>
            <person name="Smit A.M."/>
        </authorList>
    </citation>
    <scope>NUCLEOTIDE SEQUENCE [LARGE SCALE GENOMIC DNA]</scope>
    <source>
        <strain evidence="3 4">DSM 19370</strain>
    </source>
</reference>
<feature type="domain" description="EF-hand" evidence="2">
    <location>
        <begin position="68"/>
        <end position="103"/>
    </location>
</feature>
<dbReference type="STRING" id="983920.Y88_0646"/>
<dbReference type="Proteomes" id="UP000004728">
    <property type="component" value="Unassembled WGS sequence"/>
</dbReference>
<evidence type="ECO:0000256" key="1">
    <source>
        <dbReference type="SAM" id="MobiDB-lite"/>
    </source>
</evidence>
<dbReference type="InParanoid" id="F1ZA03"/>
<protein>
    <recommendedName>
        <fullName evidence="2">EF-hand domain-containing protein</fullName>
    </recommendedName>
</protein>
<dbReference type="SUPFAM" id="SSF47473">
    <property type="entry name" value="EF-hand"/>
    <property type="match status" value="1"/>
</dbReference>
<dbReference type="OrthoDB" id="7391686at2"/>
<dbReference type="eggNOG" id="ENOG502ZMHP">
    <property type="taxonomic scope" value="Bacteria"/>
</dbReference>
<dbReference type="AlphaFoldDB" id="F1ZA03"/>
<keyword evidence="4" id="KW-1185">Reference proteome</keyword>
<comment type="caution">
    <text evidence="3">The sequence shown here is derived from an EMBL/GenBank/DDBJ whole genome shotgun (WGS) entry which is preliminary data.</text>
</comment>
<dbReference type="InterPro" id="IPR002048">
    <property type="entry name" value="EF_hand_dom"/>
</dbReference>
<proteinExistence type="predicted"/>
<dbReference type="HOGENOM" id="CLU_1676070_0_0_5"/>
<dbReference type="GO" id="GO:0005509">
    <property type="term" value="F:calcium ion binding"/>
    <property type="evidence" value="ECO:0007669"/>
    <property type="project" value="InterPro"/>
</dbReference>
<dbReference type="InterPro" id="IPR011992">
    <property type="entry name" value="EF-hand-dom_pair"/>
</dbReference>
<dbReference type="RefSeq" id="WP_008066548.1">
    <property type="nucleotide sequence ID" value="NZ_AQWK01000002.1"/>
</dbReference>
<dbReference type="PROSITE" id="PS50222">
    <property type="entry name" value="EF_HAND_2"/>
    <property type="match status" value="1"/>
</dbReference>
<evidence type="ECO:0000313" key="4">
    <source>
        <dbReference type="Proteomes" id="UP000004728"/>
    </source>
</evidence>
<dbReference type="Pfam" id="PF13202">
    <property type="entry name" value="EF-hand_5"/>
    <property type="match status" value="3"/>
</dbReference>
<sequence>MNKVVIGALGALLLVAAGVFWWQGRAASVNAPPTPRLALPTEGSTGVDDTIPDGDVGDAMGPALPEVPEETKEQKRFDRLDRDRDGKITRAEMLGPRVKEFRKLDVDGNNLLTFDEWSVKTDNKFKGADHNGDGWLSRDEFATTRAKPKKPACKCQK</sequence>